<keyword evidence="2" id="KW-0732">Signal</keyword>
<dbReference type="InterPro" id="IPR002508">
    <property type="entry name" value="MurNAc-LAA_cat"/>
</dbReference>
<name>A0A9D1T426_9FIRM</name>
<dbReference type="EMBL" id="DVOL01000014">
    <property type="protein sequence ID" value="HIV10319.1"/>
    <property type="molecule type" value="Genomic_DNA"/>
</dbReference>
<evidence type="ECO:0000313" key="5">
    <source>
        <dbReference type="Proteomes" id="UP000823960"/>
    </source>
</evidence>
<feature type="signal peptide" evidence="2">
    <location>
        <begin position="1"/>
        <end position="31"/>
    </location>
</feature>
<dbReference type="Gene3D" id="3.40.630.40">
    <property type="entry name" value="Zn-dependent exopeptidases"/>
    <property type="match status" value="1"/>
</dbReference>
<evidence type="ECO:0000259" key="3">
    <source>
        <dbReference type="SMART" id="SM00646"/>
    </source>
</evidence>
<dbReference type="SMART" id="SM00646">
    <property type="entry name" value="Ami_3"/>
    <property type="match status" value="1"/>
</dbReference>
<accession>A0A9D1T426</accession>
<evidence type="ECO:0000256" key="2">
    <source>
        <dbReference type="SAM" id="SignalP"/>
    </source>
</evidence>
<dbReference type="SUPFAM" id="SSF53187">
    <property type="entry name" value="Zn-dependent exopeptidases"/>
    <property type="match status" value="1"/>
</dbReference>
<dbReference type="GO" id="GO:0030288">
    <property type="term" value="C:outer membrane-bounded periplasmic space"/>
    <property type="evidence" value="ECO:0007669"/>
    <property type="project" value="TreeGrafter"/>
</dbReference>
<dbReference type="GO" id="GO:0009253">
    <property type="term" value="P:peptidoglycan catabolic process"/>
    <property type="evidence" value="ECO:0007669"/>
    <property type="project" value="InterPro"/>
</dbReference>
<evidence type="ECO:0000313" key="4">
    <source>
        <dbReference type="EMBL" id="HIV10319.1"/>
    </source>
</evidence>
<feature type="chain" id="PRO_5038876657" evidence="2">
    <location>
        <begin position="32"/>
        <end position="972"/>
    </location>
</feature>
<sequence>MKAFFKLFSCFMAFYIAITTLIPFAPISLNAEEDDLSAPSPESSEVYYDYAFPDSMRATNITIGKDLFTDVNQSAATTLDEIATIFSNLESYGFNTIIINTSYEGRIYYEIDSKLYLNGSPLDMLIEAARQHSFFVYITLDLEDAISSKSIVSLKEKIDYLSLCAHKLTNKYLIDGIILTGYYSGSSQTSYKEYLKNGSGIGFENWLRDNSGYVFRLVSSAIRSTSSTVPVGIDILNAWLNSSTDESGSDTKDDFEALIDGYSDTKAYIEKGYADFMIVTCYGSLESVELSFKSIVSWWDSLASSAGIPMFISHANERISESDSSWDAGQILKQLEECRNYSSYKGSVFRSYESLMQNVGTSTDALRRYFDGLIDTNSLYTELSMVLPKQTTFTTYEPTVKFQGSFDQNFDVYFNDEKITLNEAGSFFFEEDLEIGLNTFTFKNKAKTVTYKITRRIKVLQTVEPEDGTELRVEGKTKISVSVVAYSGSEVTATLNGRTITLEEEDTRSDELDSNTNYARFTGYFTAPDGIVNEEQDLGIITVNGNYRDICYESMYGARVIINAVSPFSEDADLLIIKNDNTITYDYYTTDNVATPDMPRLPAGTVDVITNVVTYSVSSEGVNQSVTYYLTASGLRVKASDCNTADGYTVVNNTVTLNNAYVSDTDTVLNLSLGYQTPFKISYSPISYSNTQSQNYYIESFQPEYLLITFDYVDGAQGIPQFSSDSLFTSAEWERVSVNGEDKMQLRLKLRKRGVFAGYSSSYDGNGNLTLRFNGYRSSIYGSVIVIDPGHGYNKSATTFDPGAVGHVLEQTINIAISKKLTSALTAAGATVYMLPTDTQYINLYERSEYARRYSPDLFISIHCNSVNKGGESVQGVEAYYFTPFSQPLASLVSKNMADYYNSYVYGDSKNRNRGAKYNYFAVTLEQEFPSILVECGFVTNYEEAMALNSSSVQEGLAQAITQAVIQYFARN</sequence>
<dbReference type="InterPro" id="IPR050695">
    <property type="entry name" value="N-acetylmuramoyl_amidase_3"/>
</dbReference>
<reference evidence="4" key="1">
    <citation type="submission" date="2020-10" db="EMBL/GenBank/DDBJ databases">
        <authorList>
            <person name="Gilroy R."/>
        </authorList>
    </citation>
    <scope>NUCLEOTIDE SEQUENCE</scope>
    <source>
        <strain evidence="4">1370</strain>
    </source>
</reference>
<dbReference type="GO" id="GO:0008745">
    <property type="term" value="F:N-acetylmuramoyl-L-alanine amidase activity"/>
    <property type="evidence" value="ECO:0007669"/>
    <property type="project" value="InterPro"/>
</dbReference>
<dbReference type="Proteomes" id="UP000823960">
    <property type="component" value="Unassembled WGS sequence"/>
</dbReference>
<dbReference type="PANTHER" id="PTHR30404:SF0">
    <property type="entry name" value="N-ACETYLMURAMOYL-L-ALANINE AMIDASE AMIC"/>
    <property type="match status" value="1"/>
</dbReference>
<dbReference type="CDD" id="cd02696">
    <property type="entry name" value="MurNAc-LAA"/>
    <property type="match status" value="1"/>
</dbReference>
<gene>
    <name evidence="4" type="ORF">IAD28_01290</name>
</gene>
<feature type="domain" description="MurNAc-LAA" evidence="3">
    <location>
        <begin position="848"/>
        <end position="966"/>
    </location>
</feature>
<proteinExistence type="predicted"/>
<reference evidence="4" key="2">
    <citation type="journal article" date="2021" name="PeerJ">
        <title>Extensive microbial diversity within the chicken gut microbiome revealed by metagenomics and culture.</title>
        <authorList>
            <person name="Gilroy R."/>
            <person name="Ravi A."/>
            <person name="Getino M."/>
            <person name="Pursley I."/>
            <person name="Horton D.L."/>
            <person name="Alikhan N.F."/>
            <person name="Baker D."/>
            <person name="Gharbi K."/>
            <person name="Hall N."/>
            <person name="Watson M."/>
            <person name="Adriaenssens E.M."/>
            <person name="Foster-Nyarko E."/>
            <person name="Jarju S."/>
            <person name="Secka A."/>
            <person name="Antonio M."/>
            <person name="Oren A."/>
            <person name="Chaudhuri R.R."/>
            <person name="La Ragione R."/>
            <person name="Hildebrand F."/>
            <person name="Pallen M.J."/>
        </authorList>
    </citation>
    <scope>NUCLEOTIDE SEQUENCE</scope>
    <source>
        <strain evidence="4">1370</strain>
    </source>
</reference>
<dbReference type="Pfam" id="PF01520">
    <property type="entry name" value="Amidase_3"/>
    <property type="match status" value="1"/>
</dbReference>
<dbReference type="PANTHER" id="PTHR30404">
    <property type="entry name" value="N-ACETYLMURAMOYL-L-ALANINE AMIDASE"/>
    <property type="match status" value="1"/>
</dbReference>
<dbReference type="AlphaFoldDB" id="A0A9D1T426"/>
<organism evidence="4 5">
    <name type="scientific">Candidatus Faeciplasma avium</name>
    <dbReference type="NCBI Taxonomy" id="2840798"/>
    <lineage>
        <taxon>Bacteria</taxon>
        <taxon>Bacillati</taxon>
        <taxon>Bacillota</taxon>
        <taxon>Clostridia</taxon>
        <taxon>Eubacteriales</taxon>
        <taxon>Oscillospiraceae</taxon>
        <taxon>Oscillospiraceae incertae sedis</taxon>
        <taxon>Candidatus Faeciplasma</taxon>
    </lineage>
</organism>
<evidence type="ECO:0000256" key="1">
    <source>
        <dbReference type="ARBA" id="ARBA00022801"/>
    </source>
</evidence>
<keyword evidence="1" id="KW-0378">Hydrolase</keyword>
<comment type="caution">
    <text evidence="4">The sequence shown here is derived from an EMBL/GenBank/DDBJ whole genome shotgun (WGS) entry which is preliminary data.</text>
</comment>
<protein>
    <submittedName>
        <fullName evidence="4">N-acetylmuramoyl-L-alanine amidase</fullName>
    </submittedName>
</protein>